<feature type="region of interest" description="Disordered" evidence="1">
    <location>
        <begin position="1006"/>
        <end position="1084"/>
    </location>
</feature>
<feature type="region of interest" description="Disordered" evidence="1">
    <location>
        <begin position="1096"/>
        <end position="1141"/>
    </location>
</feature>
<evidence type="ECO:0000259" key="2">
    <source>
        <dbReference type="PROSITE" id="PS50181"/>
    </source>
</evidence>
<organism evidence="3 4">
    <name type="scientific">Colletotrichum salicis</name>
    <dbReference type="NCBI Taxonomy" id="1209931"/>
    <lineage>
        <taxon>Eukaryota</taxon>
        <taxon>Fungi</taxon>
        <taxon>Dikarya</taxon>
        <taxon>Ascomycota</taxon>
        <taxon>Pezizomycotina</taxon>
        <taxon>Sordariomycetes</taxon>
        <taxon>Hypocreomycetidae</taxon>
        <taxon>Glomerellales</taxon>
        <taxon>Glomerellaceae</taxon>
        <taxon>Colletotrichum</taxon>
        <taxon>Colletotrichum acutatum species complex</taxon>
    </lineage>
</organism>
<feature type="region of interest" description="Disordered" evidence="1">
    <location>
        <begin position="359"/>
        <end position="408"/>
    </location>
</feature>
<dbReference type="InterPro" id="IPR001810">
    <property type="entry name" value="F-box_dom"/>
</dbReference>
<feature type="region of interest" description="Disordered" evidence="1">
    <location>
        <begin position="1297"/>
        <end position="1341"/>
    </location>
</feature>
<dbReference type="Proteomes" id="UP000070121">
    <property type="component" value="Unassembled WGS sequence"/>
</dbReference>
<feature type="region of interest" description="Disordered" evidence="1">
    <location>
        <begin position="1"/>
        <end position="94"/>
    </location>
</feature>
<feature type="region of interest" description="Disordered" evidence="1">
    <location>
        <begin position="1417"/>
        <end position="1455"/>
    </location>
</feature>
<feature type="region of interest" description="Disordered" evidence="1">
    <location>
        <begin position="772"/>
        <end position="795"/>
    </location>
</feature>
<name>A0A135U7V8_9PEZI</name>
<gene>
    <name evidence="3" type="ORF">CSAL01_11180</name>
</gene>
<dbReference type="SMART" id="SM00256">
    <property type="entry name" value="FBOX"/>
    <property type="match status" value="1"/>
</dbReference>
<feature type="region of interest" description="Disordered" evidence="1">
    <location>
        <begin position="645"/>
        <end position="694"/>
    </location>
</feature>
<feature type="compositionally biased region" description="Polar residues" evidence="1">
    <location>
        <begin position="359"/>
        <end position="368"/>
    </location>
</feature>
<dbReference type="EMBL" id="JFFI01001654">
    <property type="protein sequence ID" value="KXH56498.1"/>
    <property type="molecule type" value="Genomic_DNA"/>
</dbReference>
<feature type="compositionally biased region" description="Polar residues" evidence="1">
    <location>
        <begin position="42"/>
        <end position="57"/>
    </location>
</feature>
<dbReference type="STRING" id="1209931.A0A135U7V8"/>
<dbReference type="Pfam" id="PF25422">
    <property type="entry name" value="DUF7892"/>
    <property type="match status" value="1"/>
</dbReference>
<feature type="compositionally biased region" description="Low complexity" evidence="1">
    <location>
        <begin position="15"/>
        <end position="29"/>
    </location>
</feature>
<feature type="domain" description="F-box" evidence="2">
    <location>
        <begin position="100"/>
        <end position="146"/>
    </location>
</feature>
<dbReference type="CDD" id="cd09917">
    <property type="entry name" value="F-box_SF"/>
    <property type="match status" value="1"/>
</dbReference>
<feature type="compositionally biased region" description="Basic and acidic residues" evidence="1">
    <location>
        <begin position="384"/>
        <end position="399"/>
    </location>
</feature>
<evidence type="ECO:0000256" key="1">
    <source>
        <dbReference type="SAM" id="MobiDB-lite"/>
    </source>
</evidence>
<keyword evidence="4" id="KW-1185">Reference proteome</keyword>
<feature type="compositionally biased region" description="Polar residues" evidence="1">
    <location>
        <begin position="1306"/>
        <end position="1322"/>
    </location>
</feature>
<dbReference type="InterPro" id="IPR057214">
    <property type="entry name" value="DUF7892"/>
</dbReference>
<dbReference type="PROSITE" id="PS50181">
    <property type="entry name" value="FBOX"/>
    <property type="match status" value="1"/>
</dbReference>
<evidence type="ECO:0000313" key="3">
    <source>
        <dbReference type="EMBL" id="KXH56498.1"/>
    </source>
</evidence>
<feature type="region of interest" description="Disordered" evidence="1">
    <location>
        <begin position="1165"/>
        <end position="1198"/>
    </location>
</feature>
<feature type="compositionally biased region" description="Polar residues" evidence="1">
    <location>
        <begin position="652"/>
        <end position="670"/>
    </location>
</feature>
<evidence type="ECO:0000313" key="4">
    <source>
        <dbReference type="Proteomes" id="UP000070121"/>
    </source>
</evidence>
<feature type="compositionally biased region" description="Polar residues" evidence="1">
    <location>
        <begin position="678"/>
        <end position="687"/>
    </location>
</feature>
<accession>A0A135U7V8</accession>
<dbReference type="SUPFAM" id="SSF81383">
    <property type="entry name" value="F-box domain"/>
    <property type="match status" value="1"/>
</dbReference>
<protein>
    <recommendedName>
        <fullName evidence="2">F-box domain-containing protein</fullName>
    </recommendedName>
</protein>
<proteinExistence type="predicted"/>
<sequence length="1455" mass="161530">MELSLLPQRRDNPADDNGNAASSQAAASSDDVKFSTPRDNCHSSVITSDQAAMSLQDHSSRDNKRKAAYSIVEVSGTGQDQGMSKRPKLEATRSKSPNLPWVRASLPSGIWHRVFTFLPPRSLGALLRVNKLFNGYLDSQSSFSNTALHPEHASLIKPIKPDTVWQHSRRLHYPRMPSPLGNRTELDMWRLCCTKTCQYCGVTKPCEQRQENADPWRSGPGVHGLATVFAFGVTCCGSCLLKHSVKEIDLLLSSTTPSSLIPALAFVFVTPELQAIPPSALIISAGDHESELTKLYSASSIAAVKEQLDVVQGLGTAAVEEWLKGLDAQGKELRTDASRWEKWTVAGGLAQICQTVQTPRNGSSDQLMQDQDHQPPKPPQASSENRDFETHSRSGKTHEQAAAQKALRRAEIERRAMLLDPPLPPNIIVHMPSFQAAIQIPAALNEDAWNTLEPKLLSQRAEAERNINQSPTEFRSASIETKVDTAREVTDQDWDDIQGPVRARMAKYADEIIRGSWNKGRKVNKENSPRFAAGVLLSVRTRFYADVAKDATEAIAAGRRPVVDPQDGPFTQKLTLENMKWVFDMKIKQHTESHRKELFLCNGCESHRFYGFEGVIQHYAAKHTKALSLGNIVVHWRAEWPEQSIFKPNGRPTKSSQQVAGKGTAQSHTATGLRPTQGHETLGQSGSLLPAPVYHYPSDQVPPLSYPTPQADPYNTLSTYNADASIPRAPYLPPNFGPSGAPQLYPVVSSGFGSIPPGPQVHPPPILGPPYVGRPHSTLPHQGNPQPPSTAPRGGILFTPSYTTQQEYLARIARDIWNSLSTVRDLPGPLRVYITIHHVVKRFWHKFGETPSLRMFNDGLSNNKAMRPVRNINGLMCRSCTLGLGPPVNPERTTFSLPQLVNHFENQHVGSQQVGHKSEPGLDWTQDMILMPDVSEIPDLKAVIGNKGHKFNLVNEAAPWVFKKPARPSQQPGAAWLLGGVAQPSHSDQITDYARHTYATHADTSNDECNAWHGPGAIQEPPIVGQEQQRRDTQPSTEDYNRRSAALPYQPLITSHEAPDLGRMLQSSNVGPRRQGSWGASPTEFDQRGRAVYYDSGHPAGEINEKDHYLPSGYLSNRTPALDGGSHHGHREQNRAPDRGLAEFRYEYGSRYPVEEDERATHALEQSRLVRSRPSLDREQLLPQDIQPGPAGRAPGIPHSSRTVELDSARPPVGDPDSFSLTAALELHLAQDREAQARIPKAELLEREVVQQNRRSTARDAPLSDIPNYPERRHMEVEVLDDARHGYSRQYIAESHEARHAGHASEVSSYYHSPAGTQNLGHSSDHRSGTRYASATRPPSAGYEETYEIVHVRDAEGDYIVRRSILREREPQRVLYEDDSHLHQNRGPYPHHRHDALYDSTGRILISGERRDTIQMREASTAGARFRNGPSSYEEYDPNNPAPMPGPGVERQSEY</sequence>
<reference evidence="3 4" key="1">
    <citation type="submission" date="2014-02" db="EMBL/GenBank/DDBJ databases">
        <title>The genome sequence of Colletotrichum salicis CBS 607.94.</title>
        <authorList>
            <person name="Baroncelli R."/>
            <person name="Thon M.R."/>
        </authorList>
    </citation>
    <scope>NUCLEOTIDE SEQUENCE [LARGE SCALE GENOMIC DNA]</scope>
    <source>
        <strain evidence="3 4">CBS 607.94</strain>
    </source>
</reference>
<dbReference type="OrthoDB" id="2322499at2759"/>
<feature type="compositionally biased region" description="Basic and acidic residues" evidence="1">
    <location>
        <begin position="1131"/>
        <end position="1141"/>
    </location>
</feature>
<dbReference type="InterPro" id="IPR036047">
    <property type="entry name" value="F-box-like_dom_sf"/>
</dbReference>
<comment type="caution">
    <text evidence="3">The sequence shown here is derived from an EMBL/GenBank/DDBJ whole genome shotgun (WGS) entry which is preliminary data.</text>
</comment>